<dbReference type="SUPFAM" id="SSF75169">
    <property type="entry name" value="DsrEFH-like"/>
    <property type="match status" value="1"/>
</dbReference>
<keyword evidence="2" id="KW-1185">Reference proteome</keyword>
<accession>A0ABW1YD67</accession>
<dbReference type="Proteomes" id="UP001596297">
    <property type="component" value="Unassembled WGS sequence"/>
</dbReference>
<dbReference type="InterPro" id="IPR003787">
    <property type="entry name" value="Sulphur_relay_DsrE/F-like"/>
</dbReference>
<gene>
    <name evidence="1" type="ORF">ACFP81_08065</name>
</gene>
<dbReference type="Pfam" id="PF02635">
    <property type="entry name" value="DsrE"/>
    <property type="match status" value="1"/>
</dbReference>
<evidence type="ECO:0000313" key="1">
    <source>
        <dbReference type="EMBL" id="MFC6591963.1"/>
    </source>
</evidence>
<proteinExistence type="predicted"/>
<dbReference type="InterPro" id="IPR027396">
    <property type="entry name" value="DsrEFH-like"/>
</dbReference>
<dbReference type="EMBL" id="JBHSWD010000001">
    <property type="protein sequence ID" value="MFC6591963.1"/>
    <property type="molecule type" value="Genomic_DNA"/>
</dbReference>
<dbReference type="Gene3D" id="3.40.1260.10">
    <property type="entry name" value="DsrEFH-like"/>
    <property type="match status" value="1"/>
</dbReference>
<reference evidence="2" key="1">
    <citation type="journal article" date="2019" name="Int. J. Syst. Evol. Microbiol.">
        <title>The Global Catalogue of Microorganisms (GCM) 10K type strain sequencing project: providing services to taxonomists for standard genome sequencing and annotation.</title>
        <authorList>
            <consortium name="The Broad Institute Genomics Platform"/>
            <consortium name="The Broad Institute Genome Sequencing Center for Infectious Disease"/>
            <person name="Wu L."/>
            <person name="Ma J."/>
        </authorList>
    </citation>
    <scope>NUCLEOTIDE SEQUENCE [LARGE SCALE GENOMIC DNA]</scope>
    <source>
        <strain evidence="2">CGMCC 1.15772</strain>
    </source>
</reference>
<organism evidence="1 2">
    <name type="scientific">Deinococcus lacus</name>
    <dbReference type="NCBI Taxonomy" id="392561"/>
    <lineage>
        <taxon>Bacteria</taxon>
        <taxon>Thermotogati</taxon>
        <taxon>Deinococcota</taxon>
        <taxon>Deinococci</taxon>
        <taxon>Deinococcales</taxon>
        <taxon>Deinococcaceae</taxon>
        <taxon>Deinococcus</taxon>
    </lineage>
</organism>
<protein>
    <submittedName>
        <fullName evidence="1">DsrE family protein</fullName>
    </submittedName>
</protein>
<evidence type="ECO:0000313" key="2">
    <source>
        <dbReference type="Proteomes" id="UP001596297"/>
    </source>
</evidence>
<name>A0ABW1YD67_9DEIO</name>
<comment type="caution">
    <text evidence="1">The sequence shown here is derived from an EMBL/GenBank/DDBJ whole genome shotgun (WGS) entry which is preliminary data.</text>
</comment>
<sequence length="67" mass="6812">MQGSSKVTARLAKAMEAGVTVQLCHNALVAQGMESEGAALPSGMQVVPAGVVALAEAQAEGWAYIRV</sequence>